<name>A0A7W9A4P0_9CAUL</name>
<accession>A0A7W9A4P0</accession>
<feature type="domain" description="Type II secretion system protein GspC N-terminal" evidence="10">
    <location>
        <begin position="85"/>
        <end position="140"/>
    </location>
</feature>
<evidence type="ECO:0000256" key="8">
    <source>
        <dbReference type="ARBA" id="ARBA00023136"/>
    </source>
</evidence>
<keyword evidence="2" id="KW-0813">Transport</keyword>
<reference evidence="12 13" key="1">
    <citation type="submission" date="2020-08" db="EMBL/GenBank/DDBJ databases">
        <title>Genomic Encyclopedia of Type Strains, Phase IV (KMG-IV): sequencing the most valuable type-strain genomes for metagenomic binning, comparative biology and taxonomic classification.</title>
        <authorList>
            <person name="Goeker M."/>
        </authorList>
    </citation>
    <scope>NUCLEOTIDE SEQUENCE [LARGE SCALE GENOMIC DNA]</scope>
    <source>
        <strain evidence="12 13">DSM 24448</strain>
    </source>
</reference>
<feature type="domain" description="PDZ" evidence="11">
    <location>
        <begin position="209"/>
        <end position="261"/>
    </location>
</feature>
<dbReference type="SUPFAM" id="SSF50156">
    <property type="entry name" value="PDZ domain-like"/>
    <property type="match status" value="1"/>
</dbReference>
<evidence type="ECO:0000313" key="12">
    <source>
        <dbReference type="EMBL" id="MBB5661384.1"/>
    </source>
</evidence>
<dbReference type="OrthoDB" id="9812912at2"/>
<feature type="transmembrane region" description="Helical" evidence="9">
    <location>
        <begin position="20"/>
        <end position="39"/>
    </location>
</feature>
<evidence type="ECO:0000256" key="6">
    <source>
        <dbReference type="ARBA" id="ARBA00022927"/>
    </source>
</evidence>
<dbReference type="Gene3D" id="2.30.30.830">
    <property type="match status" value="1"/>
</dbReference>
<dbReference type="InterPro" id="IPR001478">
    <property type="entry name" value="PDZ"/>
</dbReference>
<dbReference type="Pfam" id="PF13180">
    <property type="entry name" value="PDZ_2"/>
    <property type="match status" value="1"/>
</dbReference>
<evidence type="ECO:0000256" key="9">
    <source>
        <dbReference type="SAM" id="Phobius"/>
    </source>
</evidence>
<evidence type="ECO:0000256" key="7">
    <source>
        <dbReference type="ARBA" id="ARBA00022989"/>
    </source>
</evidence>
<dbReference type="RefSeq" id="WP_123285718.1">
    <property type="nucleotide sequence ID" value="NZ_JACIJB010000010.1"/>
</dbReference>
<dbReference type="InterPro" id="IPR024961">
    <property type="entry name" value="T2SS_GspC_N"/>
</dbReference>
<comment type="caution">
    <text evidence="12">The sequence shown here is derived from an EMBL/GenBank/DDBJ whole genome shotgun (WGS) entry which is preliminary data.</text>
</comment>
<proteinExistence type="predicted"/>
<evidence type="ECO:0000259" key="10">
    <source>
        <dbReference type="Pfam" id="PF11356"/>
    </source>
</evidence>
<gene>
    <name evidence="12" type="ORF">FHS65_002145</name>
</gene>
<dbReference type="GO" id="GO:0005886">
    <property type="term" value="C:plasma membrane"/>
    <property type="evidence" value="ECO:0007669"/>
    <property type="project" value="UniProtKB-SubCell"/>
</dbReference>
<evidence type="ECO:0000256" key="4">
    <source>
        <dbReference type="ARBA" id="ARBA00022519"/>
    </source>
</evidence>
<dbReference type="EMBL" id="JACIJB010000010">
    <property type="protein sequence ID" value="MBB5661384.1"/>
    <property type="molecule type" value="Genomic_DNA"/>
</dbReference>
<keyword evidence="13" id="KW-1185">Reference proteome</keyword>
<evidence type="ECO:0000313" key="13">
    <source>
        <dbReference type="Proteomes" id="UP000548978"/>
    </source>
</evidence>
<keyword evidence="3" id="KW-1003">Cell membrane</keyword>
<evidence type="ECO:0000259" key="11">
    <source>
        <dbReference type="Pfam" id="PF13180"/>
    </source>
</evidence>
<dbReference type="Proteomes" id="UP000548978">
    <property type="component" value="Unassembled WGS sequence"/>
</dbReference>
<sequence>MRRTLPPLPYALPIRRGVEIALGLGLAAVLIGGGASAFLSTGAQRSPANTVRPLSDPAVFARFDPFFRQGQGPAVLDLSAEGWLLFGTRTGASGTAILQGPDGTQAAYGIGDTVASDLVLASVGRDHVLLSRSGRSIRLEFADISIPAPPPPPGGSTVGLSGDAATAAAEMGLVAPEADPFIAGLRPLSSGGQVEGYVWRRGAQIPALSAAGLREGDVITAVDGEPFTRDERLWELGQAVGGDAPVSLTVRRGGQTLNVTIDPPSE</sequence>
<comment type="subcellular location">
    <subcellularLocation>
        <location evidence="1">Cell inner membrane</location>
    </subcellularLocation>
</comment>
<protein>
    <submittedName>
        <fullName evidence="12">General secretion pathway protein C</fullName>
    </submittedName>
</protein>
<keyword evidence="6" id="KW-0653">Protein transport</keyword>
<dbReference type="AlphaFoldDB" id="A0A7W9A4P0"/>
<keyword evidence="7 9" id="KW-1133">Transmembrane helix</keyword>
<dbReference type="Pfam" id="PF11356">
    <property type="entry name" value="T2SSC"/>
    <property type="match status" value="1"/>
</dbReference>
<evidence type="ECO:0000256" key="5">
    <source>
        <dbReference type="ARBA" id="ARBA00022692"/>
    </source>
</evidence>
<dbReference type="GO" id="GO:0015031">
    <property type="term" value="P:protein transport"/>
    <property type="evidence" value="ECO:0007669"/>
    <property type="project" value="UniProtKB-KW"/>
</dbReference>
<dbReference type="InterPro" id="IPR036034">
    <property type="entry name" value="PDZ_sf"/>
</dbReference>
<evidence type="ECO:0000256" key="3">
    <source>
        <dbReference type="ARBA" id="ARBA00022475"/>
    </source>
</evidence>
<organism evidence="12 13">
    <name type="scientific">Brevundimonas halotolerans</name>
    <dbReference type="NCBI Taxonomy" id="69670"/>
    <lineage>
        <taxon>Bacteria</taxon>
        <taxon>Pseudomonadati</taxon>
        <taxon>Pseudomonadota</taxon>
        <taxon>Alphaproteobacteria</taxon>
        <taxon>Caulobacterales</taxon>
        <taxon>Caulobacteraceae</taxon>
        <taxon>Brevundimonas</taxon>
    </lineage>
</organism>
<keyword evidence="8 9" id="KW-0472">Membrane</keyword>
<evidence type="ECO:0000256" key="2">
    <source>
        <dbReference type="ARBA" id="ARBA00022448"/>
    </source>
</evidence>
<evidence type="ECO:0000256" key="1">
    <source>
        <dbReference type="ARBA" id="ARBA00004533"/>
    </source>
</evidence>
<keyword evidence="4" id="KW-0997">Cell inner membrane</keyword>
<keyword evidence="5 9" id="KW-0812">Transmembrane</keyword>
<dbReference type="Gene3D" id="2.30.42.10">
    <property type="match status" value="1"/>
</dbReference>